<name>A0A2T0N0M7_9ACTN</name>
<keyword evidence="1" id="KW-0805">Transcription regulation</keyword>
<dbReference type="Pfam" id="PF13280">
    <property type="entry name" value="WYL"/>
    <property type="match status" value="1"/>
</dbReference>
<keyword evidence="6" id="KW-1185">Reference proteome</keyword>
<dbReference type="GO" id="GO:0003677">
    <property type="term" value="F:DNA binding"/>
    <property type="evidence" value="ECO:0007669"/>
    <property type="project" value="UniProtKB-KW"/>
</dbReference>
<sequence length="319" mass="34789">MSGILDGMSESRLLALLSLLQTSREWPGGELAERLGVSRRTVRRDVERLRDLGYPVEAAMGATGGYRLVAGTAMPPLLLDDEEAVAITVGLSTAAGQPVRGIEEASVRALAKLEQVLPARLRHRVRSLGGATEPMPGLDGPRLDPGLLAALAMAVESGERVRFAYRANDGAVRRRLVDPHRLVAAGRRWYLLGHDLDRDDWRIFRLDRIGEFQATGVRVVPREPPGGDAAAYVADRLYSVVPTYAAVVTLRCAVTEPVRALGEVTPLGEDACRVRMHADTLDWLAFRLLALDCEFEVHDPPELVARLRTLAARLTRAAG</sequence>
<protein>
    <submittedName>
        <fullName evidence="5">Putative DNA-binding transcriptional regulator YafY</fullName>
    </submittedName>
</protein>
<gene>
    <name evidence="5" type="ORF">B0I32_10783</name>
</gene>
<dbReference type="Pfam" id="PF25583">
    <property type="entry name" value="WCX"/>
    <property type="match status" value="1"/>
</dbReference>
<dbReference type="InterPro" id="IPR036390">
    <property type="entry name" value="WH_DNA-bd_sf"/>
</dbReference>
<keyword evidence="2 5" id="KW-0238">DNA-binding</keyword>
<evidence type="ECO:0000313" key="5">
    <source>
        <dbReference type="EMBL" id="PRX65323.1"/>
    </source>
</evidence>
<evidence type="ECO:0000259" key="4">
    <source>
        <dbReference type="PROSITE" id="PS51000"/>
    </source>
</evidence>
<dbReference type="Proteomes" id="UP000238312">
    <property type="component" value="Unassembled WGS sequence"/>
</dbReference>
<dbReference type="SUPFAM" id="SSF46785">
    <property type="entry name" value="Winged helix' DNA-binding domain"/>
    <property type="match status" value="1"/>
</dbReference>
<dbReference type="InterPro" id="IPR026881">
    <property type="entry name" value="WYL_dom"/>
</dbReference>
<dbReference type="PROSITE" id="PS51000">
    <property type="entry name" value="HTH_DEOR_2"/>
    <property type="match status" value="1"/>
</dbReference>
<evidence type="ECO:0000256" key="1">
    <source>
        <dbReference type="ARBA" id="ARBA00023015"/>
    </source>
</evidence>
<proteinExistence type="predicted"/>
<feature type="domain" description="HTH deoR-type" evidence="4">
    <location>
        <begin position="9"/>
        <end position="64"/>
    </location>
</feature>
<organism evidence="5 6">
    <name type="scientific">Nonomuraea fuscirosea</name>
    <dbReference type="NCBI Taxonomy" id="1291556"/>
    <lineage>
        <taxon>Bacteria</taxon>
        <taxon>Bacillati</taxon>
        <taxon>Actinomycetota</taxon>
        <taxon>Actinomycetes</taxon>
        <taxon>Streptosporangiales</taxon>
        <taxon>Streptosporangiaceae</taxon>
        <taxon>Nonomuraea</taxon>
    </lineage>
</organism>
<keyword evidence="3" id="KW-0804">Transcription</keyword>
<dbReference type="PANTHER" id="PTHR34580">
    <property type="match status" value="1"/>
</dbReference>
<dbReference type="PROSITE" id="PS52050">
    <property type="entry name" value="WYL"/>
    <property type="match status" value="1"/>
</dbReference>
<dbReference type="InterPro" id="IPR057727">
    <property type="entry name" value="WCX_dom"/>
</dbReference>
<dbReference type="Gene3D" id="1.10.10.10">
    <property type="entry name" value="Winged helix-like DNA-binding domain superfamily/Winged helix DNA-binding domain"/>
    <property type="match status" value="1"/>
</dbReference>
<dbReference type="RefSeq" id="WP_219911888.1">
    <property type="nucleotide sequence ID" value="NZ_PVNG01000007.1"/>
</dbReference>
<dbReference type="Pfam" id="PF08279">
    <property type="entry name" value="HTH_11"/>
    <property type="match status" value="1"/>
</dbReference>
<dbReference type="PANTHER" id="PTHR34580:SF3">
    <property type="entry name" value="PROTEIN PAFB"/>
    <property type="match status" value="1"/>
</dbReference>
<evidence type="ECO:0000313" key="6">
    <source>
        <dbReference type="Proteomes" id="UP000238312"/>
    </source>
</evidence>
<comment type="caution">
    <text evidence="5">The sequence shown here is derived from an EMBL/GenBank/DDBJ whole genome shotgun (WGS) entry which is preliminary data.</text>
</comment>
<dbReference type="InterPro" id="IPR013196">
    <property type="entry name" value="HTH_11"/>
</dbReference>
<dbReference type="PIRSF" id="PIRSF016838">
    <property type="entry name" value="PafC"/>
    <property type="match status" value="1"/>
</dbReference>
<accession>A0A2T0N0M7</accession>
<dbReference type="InterPro" id="IPR001034">
    <property type="entry name" value="DeoR_HTH"/>
</dbReference>
<dbReference type="InterPro" id="IPR051534">
    <property type="entry name" value="CBASS_pafABC_assoc_protein"/>
</dbReference>
<dbReference type="PROSITE" id="PS00894">
    <property type="entry name" value="HTH_DEOR_1"/>
    <property type="match status" value="1"/>
</dbReference>
<dbReference type="InterPro" id="IPR036388">
    <property type="entry name" value="WH-like_DNA-bd_sf"/>
</dbReference>
<dbReference type="InterPro" id="IPR018356">
    <property type="entry name" value="Tscrpt_reg_HTH_DeoR_CS"/>
</dbReference>
<dbReference type="AlphaFoldDB" id="A0A2T0N0M7"/>
<dbReference type="InterPro" id="IPR028349">
    <property type="entry name" value="PafC-like"/>
</dbReference>
<dbReference type="GO" id="GO:0003700">
    <property type="term" value="F:DNA-binding transcription factor activity"/>
    <property type="evidence" value="ECO:0007669"/>
    <property type="project" value="InterPro"/>
</dbReference>
<evidence type="ECO:0000256" key="3">
    <source>
        <dbReference type="ARBA" id="ARBA00023163"/>
    </source>
</evidence>
<dbReference type="EMBL" id="PVNG01000007">
    <property type="protein sequence ID" value="PRX65323.1"/>
    <property type="molecule type" value="Genomic_DNA"/>
</dbReference>
<evidence type="ECO:0000256" key="2">
    <source>
        <dbReference type="ARBA" id="ARBA00023125"/>
    </source>
</evidence>
<reference evidence="5 6" key="1">
    <citation type="submission" date="2018-03" db="EMBL/GenBank/DDBJ databases">
        <title>Genomic Encyclopedia of Type Strains, Phase III (KMG-III): the genomes of soil and plant-associated and newly described type strains.</title>
        <authorList>
            <person name="Whitman W."/>
        </authorList>
    </citation>
    <scope>NUCLEOTIDE SEQUENCE [LARGE SCALE GENOMIC DNA]</scope>
    <source>
        <strain evidence="5 6">CGMCC 4.7104</strain>
    </source>
</reference>